<dbReference type="RefSeq" id="WP_121671619.1">
    <property type="nucleotide sequence ID" value="NZ_BMXM01000002.1"/>
</dbReference>
<dbReference type="Pfam" id="PF13439">
    <property type="entry name" value="Glyco_transf_4"/>
    <property type="match status" value="1"/>
</dbReference>
<organism evidence="4 5">
    <name type="scientific">Mycetocola manganoxydans</name>
    <dbReference type="NCBI Taxonomy" id="699879"/>
    <lineage>
        <taxon>Bacteria</taxon>
        <taxon>Bacillati</taxon>
        <taxon>Actinomycetota</taxon>
        <taxon>Actinomycetes</taxon>
        <taxon>Micrococcales</taxon>
        <taxon>Microbacteriaceae</taxon>
        <taxon>Mycetocola</taxon>
    </lineage>
</organism>
<keyword evidence="2 4" id="KW-0808">Transferase</keyword>
<comment type="caution">
    <text evidence="4">The sequence shown here is derived from an EMBL/GenBank/DDBJ whole genome shotgun (WGS) entry which is preliminary data.</text>
</comment>
<evidence type="ECO:0000256" key="2">
    <source>
        <dbReference type="ARBA" id="ARBA00022679"/>
    </source>
</evidence>
<sequence length="417" mass="45051">MGAAGNSGAGSASLSILYSFPGAIGGPGAGVVAWHQVNQLVRLGHDVTLVVANVARPVVGIRALVRSLDVVGRMIPERTIGRARAYMWHDWRARRVLAAGAFDVVHTWPLAGARTLELAQRMGVAGVREAPGSHIAVACTVVSREYARLGLEIPAVWSTFGDVDRLELEEREYDAATALLVPSDAVADSFLSRGYDSSRLVRHQYGFDPSEIRVPVFEKEHPFTAVFMGRGVPRKGLHYALRAWLSSRASETGRLLIYGEIDEDYREQVAKLLDHPSIFLCGPTKKPATAYAKADVLLLPSVEEGSALVTYEAQGAGVVPLVSTASGAVVDQGVNGLIHQPGDPEELAAHLDLLFDQPRVREQLRRAALARAQELTWTAAGRILVDAYLSALRQPTELAYGRPTERVWSARNGSAVS</sequence>
<name>A0A3L7A0H4_9MICO</name>
<evidence type="ECO:0000259" key="3">
    <source>
        <dbReference type="Pfam" id="PF13439"/>
    </source>
</evidence>
<dbReference type="PANTHER" id="PTHR12526">
    <property type="entry name" value="GLYCOSYLTRANSFERASE"/>
    <property type="match status" value="1"/>
</dbReference>
<accession>A0A3L7A0H4</accession>
<dbReference type="Pfam" id="PF13692">
    <property type="entry name" value="Glyco_trans_1_4"/>
    <property type="match status" value="1"/>
</dbReference>
<dbReference type="InterPro" id="IPR028098">
    <property type="entry name" value="Glyco_trans_4-like_N"/>
</dbReference>
<evidence type="ECO:0000256" key="1">
    <source>
        <dbReference type="ARBA" id="ARBA00022676"/>
    </source>
</evidence>
<dbReference type="OrthoDB" id="3371840at2"/>
<dbReference type="CDD" id="cd03801">
    <property type="entry name" value="GT4_PimA-like"/>
    <property type="match status" value="1"/>
</dbReference>
<reference evidence="4 5" key="1">
    <citation type="submission" date="2018-10" db="EMBL/GenBank/DDBJ databases">
        <authorList>
            <person name="Li J."/>
        </authorList>
    </citation>
    <scope>NUCLEOTIDE SEQUENCE [LARGE SCALE GENOMIC DNA]</scope>
    <source>
        <strain evidence="4 5">CCTCC AB209002</strain>
    </source>
</reference>
<evidence type="ECO:0000313" key="5">
    <source>
        <dbReference type="Proteomes" id="UP000270299"/>
    </source>
</evidence>
<keyword evidence="5" id="KW-1185">Reference proteome</keyword>
<gene>
    <name evidence="4" type="ORF">D9V29_01855</name>
</gene>
<dbReference type="AlphaFoldDB" id="A0A3L7A0H4"/>
<proteinExistence type="predicted"/>
<dbReference type="PANTHER" id="PTHR12526:SF636">
    <property type="entry name" value="BLL3647 PROTEIN"/>
    <property type="match status" value="1"/>
</dbReference>
<dbReference type="GO" id="GO:0016757">
    <property type="term" value="F:glycosyltransferase activity"/>
    <property type="evidence" value="ECO:0007669"/>
    <property type="project" value="UniProtKB-KW"/>
</dbReference>
<protein>
    <submittedName>
        <fullName evidence="4">Glycosyltransferase</fullName>
    </submittedName>
</protein>
<keyword evidence="1" id="KW-0328">Glycosyltransferase</keyword>
<evidence type="ECO:0000313" key="4">
    <source>
        <dbReference type="EMBL" id="RLP73455.1"/>
    </source>
</evidence>
<dbReference type="Proteomes" id="UP000270299">
    <property type="component" value="Unassembled WGS sequence"/>
</dbReference>
<dbReference type="EMBL" id="RCUV01000002">
    <property type="protein sequence ID" value="RLP73455.1"/>
    <property type="molecule type" value="Genomic_DNA"/>
</dbReference>
<dbReference type="Gene3D" id="3.40.50.2000">
    <property type="entry name" value="Glycogen Phosphorylase B"/>
    <property type="match status" value="2"/>
</dbReference>
<feature type="domain" description="Glycosyltransferase subfamily 4-like N-terminal" evidence="3">
    <location>
        <begin position="28"/>
        <end position="209"/>
    </location>
</feature>
<dbReference type="SUPFAM" id="SSF53756">
    <property type="entry name" value="UDP-Glycosyltransferase/glycogen phosphorylase"/>
    <property type="match status" value="1"/>
</dbReference>